<dbReference type="RefSeq" id="YP_010655000.1">
    <property type="nucleotide sequence ID" value="NC_070818.1"/>
</dbReference>
<keyword evidence="2" id="KW-1185">Reference proteome</keyword>
<reference evidence="1 2" key="1">
    <citation type="submission" date="2019-09" db="EMBL/GenBank/DDBJ databases">
        <authorList>
            <person name="Silva M.P."/>
            <person name="Gonzalez K."/>
            <person name="Koka A.K."/>
            <person name="Cabrera L."/>
            <person name="Cambron D.A."/>
            <person name="Diaz-Ariza A.M."/>
            <person name="Escobar S.L."/>
            <person name="Gali A.E."/>
            <person name="Garcia A."/>
            <person name="Gonzalez K.S."/>
            <person name="Mejia V.A."/>
            <person name="Morales N.J."/>
            <person name="Puente P.E."/>
            <person name="Ramos S.M."/>
            <person name="Rivera A.M."/>
            <person name="Ruas A.M."/>
            <person name="Ruiz E.O."/>
            <person name="Rustin G.O."/>
            <person name="Santana P.N."/>
            <person name="Alonso A."/>
            <person name="Arias E."/>
            <person name="Boaretto D."/>
            <person name="Casey G.B."/>
            <person name="Fernandez S.D."/>
            <person name="Flores B.C."/>
            <person name="Gonzalez C.A."/>
            <person name="Hernandez L.A."/>
            <person name="Lormand T.I."/>
            <person name="Oro J.D."/>
            <person name="Pineiro L."/>
            <person name="Quintana A.E."/>
            <person name="Solorzano G.E."/>
            <person name="Waikel P.A."/>
            <person name="Dougan K.E."/>
            <person name="Rodriguez-Lanetty M."/>
            <person name="Ball S.L."/>
            <person name="Garlena R.A."/>
            <person name="Russell D.A."/>
            <person name="Pope W.H."/>
            <person name="Jacobs-Sera D."/>
            <person name="Hatfull G.F."/>
        </authorList>
    </citation>
    <scope>NUCLEOTIDE SEQUENCE [LARGE SCALE GENOMIC DNA]</scope>
</reference>
<dbReference type="GeneID" id="77930853"/>
<evidence type="ECO:0000313" key="1">
    <source>
        <dbReference type="EMBL" id="QFP96844.1"/>
    </source>
</evidence>
<name>A0A5P8DCX0_9CAUD</name>
<protein>
    <submittedName>
        <fullName evidence="1">Uncharacterized protein</fullName>
    </submittedName>
</protein>
<dbReference type="EMBL" id="MN428055">
    <property type="protein sequence ID" value="QFP96844.1"/>
    <property type="molecule type" value="Genomic_DNA"/>
</dbReference>
<organism evidence="1 2">
    <name type="scientific">Gordonia phage Mcklovin</name>
    <dbReference type="NCBI Taxonomy" id="2652881"/>
    <lineage>
        <taxon>Viruses</taxon>
        <taxon>Duplodnaviria</taxon>
        <taxon>Heunggongvirae</taxon>
        <taxon>Uroviricota</taxon>
        <taxon>Caudoviricetes</taxon>
        <taxon>Howevirus</taxon>
        <taxon>Howevirus mcklovin</taxon>
    </lineage>
</organism>
<sequence>MTADPANEEALVALVASAIQAGRYSGHMFPATSPLDFADARRIVAAIRDSGLTVIALPEPTGSDDTGCHEWLDGEVCIGKPGNGRIRCCLEDPRMSDDEAAELGARADARRLLQGITPGPWVAEYMPQETSYPSDSYHIVTKSHGDLVAVSDDQAESLIEGPHAEFGKDAEFIAAAPTLVDRLLAELDQAKTLIGRIADDAGADPDEDPDDLCNWVAELRSGASDAETHRMANHRLVATLKQVRELHGAVMLHDWVCTACDEPWPCDTLRILDGGAR</sequence>
<dbReference type="Proteomes" id="UP000325891">
    <property type="component" value="Segment"/>
</dbReference>
<dbReference type="KEGG" id="vg:77930853"/>
<accession>A0A5P8DCX0</accession>
<gene>
    <name evidence="1" type="primary">59</name>
    <name evidence="1" type="ORF">SEA_MCKLOVIN_59</name>
</gene>
<proteinExistence type="predicted"/>
<evidence type="ECO:0000313" key="2">
    <source>
        <dbReference type="Proteomes" id="UP000325891"/>
    </source>
</evidence>